<dbReference type="KEGG" id="dpt:Deipr_2661"/>
<accession>F0RR61</accession>
<dbReference type="InterPro" id="IPR036390">
    <property type="entry name" value="WH_DNA-bd_sf"/>
</dbReference>
<dbReference type="Pfam" id="PF02082">
    <property type="entry name" value="Rrf2"/>
    <property type="match status" value="1"/>
</dbReference>
<reference evidence="2" key="1">
    <citation type="submission" date="2011-02" db="EMBL/GenBank/DDBJ databases">
        <title>The complete sequence of plasmid4 of Deinococcus proteolyticus DSM 20540.</title>
        <authorList>
            <consortium name="US DOE Joint Genome Institute (JGI-PGF)"/>
            <person name="Lucas S."/>
            <person name="Copeland A."/>
            <person name="Lapidus A."/>
            <person name="Bruce D."/>
            <person name="Goodwin L."/>
            <person name="Pitluck S."/>
            <person name="Kyrpides N."/>
            <person name="Mavromatis K."/>
            <person name="Pagani I."/>
            <person name="Ivanova N."/>
            <person name="Ovchinnikova G."/>
            <person name="Zeytun A."/>
            <person name="Detter J.C."/>
            <person name="Han C."/>
            <person name="Land M."/>
            <person name="Hauser L."/>
            <person name="Markowitz V."/>
            <person name="Cheng J.-F."/>
            <person name="Hugenholtz P."/>
            <person name="Woyke T."/>
            <person name="Wu D."/>
            <person name="Pukall R."/>
            <person name="Steenblock K."/>
            <person name="Brambilla E."/>
            <person name="Klenk H.-P."/>
            <person name="Eisen J.A."/>
        </authorList>
    </citation>
    <scope>NUCLEOTIDE SEQUENCE [LARGE SCALE GENOMIC DNA]</scope>
    <source>
        <strain evidence="2">ATCC 35074 / DSM 20540 / JCM 6276 / NBRC 101906 / NCIMB 13154 / VKM Ac-1939 / CCM 2703 / MRP</strain>
        <plasmid evidence="2">Plasmid pDEIPR04</plasmid>
    </source>
</reference>
<dbReference type="SUPFAM" id="SSF46785">
    <property type="entry name" value="Winged helix' DNA-binding domain"/>
    <property type="match status" value="1"/>
</dbReference>
<dbReference type="PANTHER" id="PTHR33221:SF13">
    <property type="entry name" value="TRANSCRIPTIONAL REGULATOR-RELATED"/>
    <property type="match status" value="1"/>
</dbReference>
<gene>
    <name evidence="1" type="ordered locus">Deipr_2661</name>
</gene>
<dbReference type="OrthoDB" id="9808360at2"/>
<dbReference type="InterPro" id="IPR036388">
    <property type="entry name" value="WH-like_DNA-bd_sf"/>
</dbReference>
<dbReference type="Proteomes" id="UP000007718">
    <property type="component" value="Plasmid pDEIPR04"/>
</dbReference>
<sequence>MKLSQGVEWCLHAVVLLGQLPQGTVLPRTLMAQHHGLPDDYLAKYLKQLVRAGVLMASTGPRGGYRLARPAERITAWEVIEAIEGGQSFFHCQEIRQCGTGAARPAECTEPCAIHQMMHSAFLTWKDQLSQTTVADLVQQVPEHVRERNRQGLLNA</sequence>
<dbReference type="RefSeq" id="WP_013616015.1">
    <property type="nucleotide sequence ID" value="NC_015163.1"/>
</dbReference>
<dbReference type="AlphaFoldDB" id="F0RR61"/>
<dbReference type="PROSITE" id="PS51197">
    <property type="entry name" value="HTH_RRF2_2"/>
    <property type="match status" value="1"/>
</dbReference>
<dbReference type="NCBIfam" id="TIGR00738">
    <property type="entry name" value="rrf2_super"/>
    <property type="match status" value="1"/>
</dbReference>
<geneLocation type="plasmid" evidence="1 2">
    <name>pDEIPR04</name>
</geneLocation>
<reference evidence="1 2" key="2">
    <citation type="journal article" date="2012" name="Stand. Genomic Sci.">
        <title>Complete genome sequence of the orange-red pigmented, radioresistant Deinococcus proteolyticus type strain (MRP(T)).</title>
        <authorList>
            <person name="Copeland A."/>
            <person name="Zeytun A."/>
            <person name="Yassawong M."/>
            <person name="Nolan M."/>
            <person name="Lucas S."/>
            <person name="Hammon N."/>
            <person name="Deshpande S."/>
            <person name="Cheng J.F."/>
            <person name="Han C."/>
            <person name="Tapia R."/>
            <person name="Goodwin L.A."/>
            <person name="Pitluck S."/>
            <person name="Mavromatis K."/>
            <person name="Liolios K."/>
            <person name="Pagani I."/>
            <person name="Ivanova N."/>
            <person name="Mikhailova N."/>
            <person name="Pati A."/>
            <person name="Chen A."/>
            <person name="Palaniappan K."/>
            <person name="Land M."/>
            <person name="Hauser L."/>
            <person name="Jeffries C.D."/>
            <person name="Brambilla E.M."/>
            <person name="Rohde M."/>
            <person name="Sikorski J."/>
            <person name="Pukall R."/>
            <person name="Goker M."/>
            <person name="Detter J.C."/>
            <person name="Woyke T."/>
            <person name="Bristow J."/>
            <person name="Eisen J.A."/>
            <person name="Markowitz V."/>
            <person name="Hugenholtz P."/>
            <person name="Kyrpides N.C."/>
            <person name="Klenk H.P."/>
            <person name="Lapidus A."/>
        </authorList>
    </citation>
    <scope>NUCLEOTIDE SEQUENCE [LARGE SCALE GENOMIC DNA]</scope>
    <source>
        <strain evidence="2">ATCC 35074 / DSM 20540 / JCM 6276 / NBRC 101906 / NCIMB 13154 / VKM Ac-1939 / CCM 2703 / MRP</strain>
        <plasmid evidence="2">Plasmid pDEIPR04</plasmid>
    </source>
</reference>
<dbReference type="PROSITE" id="PS01332">
    <property type="entry name" value="HTH_RRF2_1"/>
    <property type="match status" value="1"/>
</dbReference>
<dbReference type="Gene3D" id="1.10.10.10">
    <property type="entry name" value="Winged helix-like DNA-binding domain superfamily/Winged helix DNA-binding domain"/>
    <property type="match status" value="1"/>
</dbReference>
<organism evidence="1 2">
    <name type="scientific">Deinococcus proteolyticus (strain ATCC 35074 / DSM 20540 / JCM 6276 / NBRC 101906 / NCIMB 13154 / VKM Ac-1939 / CCM 2703 / MRP)</name>
    <dbReference type="NCBI Taxonomy" id="693977"/>
    <lineage>
        <taxon>Bacteria</taxon>
        <taxon>Thermotogati</taxon>
        <taxon>Deinococcota</taxon>
        <taxon>Deinococci</taxon>
        <taxon>Deinococcales</taxon>
        <taxon>Deinococcaceae</taxon>
        <taxon>Deinococcus</taxon>
    </lineage>
</organism>
<dbReference type="GO" id="GO:0003700">
    <property type="term" value="F:DNA-binding transcription factor activity"/>
    <property type="evidence" value="ECO:0007669"/>
    <property type="project" value="TreeGrafter"/>
</dbReference>
<dbReference type="InterPro" id="IPR000944">
    <property type="entry name" value="Tscrpt_reg_Rrf2"/>
</dbReference>
<dbReference type="InterPro" id="IPR030489">
    <property type="entry name" value="TR_Rrf2-type_CS"/>
</dbReference>
<dbReference type="PANTHER" id="PTHR33221">
    <property type="entry name" value="WINGED HELIX-TURN-HELIX TRANSCRIPTIONAL REGULATOR, RRF2 FAMILY"/>
    <property type="match status" value="1"/>
</dbReference>
<keyword evidence="2" id="KW-1185">Reference proteome</keyword>
<dbReference type="HOGENOM" id="CLU_107144_1_0_0"/>
<proteinExistence type="predicted"/>
<dbReference type="GO" id="GO:0005829">
    <property type="term" value="C:cytosol"/>
    <property type="evidence" value="ECO:0007669"/>
    <property type="project" value="TreeGrafter"/>
</dbReference>
<name>F0RR61_DEIPM</name>
<protein>
    <submittedName>
        <fullName evidence="1">Transcriptional regulator, BadM/Rrf2 family</fullName>
    </submittedName>
</protein>
<evidence type="ECO:0000313" key="1">
    <source>
        <dbReference type="EMBL" id="ADY27770.1"/>
    </source>
</evidence>
<dbReference type="EMBL" id="CP002540">
    <property type="protein sequence ID" value="ADY27770.1"/>
    <property type="molecule type" value="Genomic_DNA"/>
</dbReference>
<evidence type="ECO:0000313" key="2">
    <source>
        <dbReference type="Proteomes" id="UP000007718"/>
    </source>
</evidence>
<keyword evidence="1" id="KW-0614">Plasmid</keyword>